<dbReference type="InterPro" id="IPR025476">
    <property type="entry name" value="Helitron_helicase-like"/>
</dbReference>
<dbReference type="InterPro" id="IPR027417">
    <property type="entry name" value="P-loop_NTPase"/>
</dbReference>
<dbReference type="EC" id="5.6.2.3" evidence="1"/>
<dbReference type="EMBL" id="PDCK01000043">
    <property type="protein sequence ID" value="PRQ28775.1"/>
    <property type="molecule type" value="Genomic_DNA"/>
</dbReference>
<keyword evidence="1" id="KW-0547">Nucleotide-binding</keyword>
<dbReference type="Pfam" id="PF14214">
    <property type="entry name" value="Helitron_like_N"/>
    <property type="match status" value="1"/>
</dbReference>
<evidence type="ECO:0000313" key="5">
    <source>
        <dbReference type="Proteomes" id="UP000238479"/>
    </source>
</evidence>
<comment type="caution">
    <text evidence="4">The sequence shown here is derived from an EMBL/GenBank/DDBJ whole genome shotgun (WGS) entry which is preliminary data.</text>
</comment>
<dbReference type="GO" id="GO:0005524">
    <property type="term" value="F:ATP binding"/>
    <property type="evidence" value="ECO:0007669"/>
    <property type="project" value="UniProtKB-KW"/>
</dbReference>
<dbReference type="InterPro" id="IPR010285">
    <property type="entry name" value="DNA_helicase_pif1-like_DEAD"/>
</dbReference>
<evidence type="ECO:0000256" key="1">
    <source>
        <dbReference type="RuleBase" id="RU363044"/>
    </source>
</evidence>
<keyword evidence="5" id="KW-1185">Reference proteome</keyword>
<keyword evidence="1" id="KW-0378">Hydrolase</keyword>
<dbReference type="STRING" id="74649.A0A2P6Q3K9"/>
<dbReference type="Pfam" id="PF05970">
    <property type="entry name" value="PIF1"/>
    <property type="match status" value="1"/>
</dbReference>
<dbReference type="Gramene" id="PRQ28775">
    <property type="protein sequence ID" value="PRQ28775"/>
    <property type="gene ID" value="RchiOBHm_Chr5g0006651"/>
</dbReference>
<dbReference type="GO" id="GO:0043139">
    <property type="term" value="F:5'-3' DNA helicase activity"/>
    <property type="evidence" value="ECO:0007669"/>
    <property type="project" value="UniProtKB-EC"/>
</dbReference>
<feature type="domain" description="DNA helicase Pif1-like DEAD-box helicase" evidence="2">
    <location>
        <begin position="845"/>
        <end position="974"/>
    </location>
</feature>
<reference evidence="4 5" key="1">
    <citation type="journal article" date="2018" name="Nat. Genet.">
        <title>The Rosa genome provides new insights in the design of modern roses.</title>
        <authorList>
            <person name="Bendahmane M."/>
        </authorList>
    </citation>
    <scope>NUCLEOTIDE SEQUENCE [LARGE SCALE GENOMIC DNA]</scope>
    <source>
        <strain evidence="5">cv. Old Blush</strain>
    </source>
</reference>
<evidence type="ECO:0000259" key="2">
    <source>
        <dbReference type="Pfam" id="PF05970"/>
    </source>
</evidence>
<protein>
    <recommendedName>
        <fullName evidence="1">ATP-dependent DNA helicase</fullName>
        <ecNumber evidence="1">5.6.2.3</ecNumber>
    </recommendedName>
</protein>
<dbReference type="GO" id="GO:0016887">
    <property type="term" value="F:ATP hydrolysis activity"/>
    <property type="evidence" value="ECO:0007669"/>
    <property type="project" value="RHEA"/>
</dbReference>
<keyword evidence="1" id="KW-0067">ATP-binding</keyword>
<organism evidence="4 5">
    <name type="scientific">Rosa chinensis</name>
    <name type="common">China rose</name>
    <dbReference type="NCBI Taxonomy" id="74649"/>
    <lineage>
        <taxon>Eukaryota</taxon>
        <taxon>Viridiplantae</taxon>
        <taxon>Streptophyta</taxon>
        <taxon>Embryophyta</taxon>
        <taxon>Tracheophyta</taxon>
        <taxon>Spermatophyta</taxon>
        <taxon>Magnoliopsida</taxon>
        <taxon>eudicotyledons</taxon>
        <taxon>Gunneridae</taxon>
        <taxon>Pentapetalae</taxon>
        <taxon>rosids</taxon>
        <taxon>fabids</taxon>
        <taxon>Rosales</taxon>
        <taxon>Rosaceae</taxon>
        <taxon>Rosoideae</taxon>
        <taxon>Rosoideae incertae sedis</taxon>
        <taxon>Rosa</taxon>
    </lineage>
</organism>
<dbReference type="GO" id="GO:0006281">
    <property type="term" value="P:DNA repair"/>
    <property type="evidence" value="ECO:0007669"/>
    <property type="project" value="UniProtKB-KW"/>
</dbReference>
<comment type="similarity">
    <text evidence="1">Belongs to the helicase family.</text>
</comment>
<sequence length="975" mass="112594">MFSFTSMGAAIDYKINTGSGPYVFKISGQVHHLMGSMLPSNGECPKYAQLYIYDTKNEVLNRLNAIDPTHDNINIKLEIIEGLIKMFDEINELVKEFRTIRDKFENRSLPSLNMTILNRQLTDSKQYEEPTSEEIGGLIVGDIGEHNSNRDIIIELNSGKLQRISKIHLKYMSLQYPILFPYGEDGYKINLQMHQIGGSSTQKRQKISMRAYITYHIQDRNNEISTLLKGGRLFQQYLVDAYATVEEDRLDWIRRNQNNFRSETFKHLCAAASAGFSKGRDLGQKIILPSSHTGSPRDMINNYQDAMAICRQYGNPDLFITFTCNVKWPEIERYLKNMPIYKVEDRPDIISRMFKIKLDDMIKYIKSGKPFGEIEADVHTIEFQKRGLPHAHMLFWLKKDYKCYTATDIDSIISAELLDKNVNPELFKVVSEFMIHGPCGEINPKSPCMRNGKCSKFFPKPYNTNTIFETNTPPIYRRREDHAKFVVKNNVHIGNNFVVPYNSNLLLRYNAHINVESCSQSMLIKYLFKYINKGPDRARLLLHDDLNDEITSYLNCRYLTPHESVWRLFEYSIHSRHPAVQHLHIHMPLEQNIVFNEFQYVQSIIKEKSTEDTTLTGWFKANSIYPDASKLTYTEFPSKFVWNNRNKCWTPRKQCQTIGRIVHVPPTLSELYFMRMLLNIQKGCQNYDAIKTINGITYNSYQEACQALGLLGDDKEWTEALSDSLYTATASEIRQLFVTIILFCDVANPEKLLNLFWLNMCDDILHNTRIEVGNPNLILSESELKNKLLYELEQMFNKSSSSLKDYRLPMPNVDKILNLNNRLLKEELDYDCIRLKHEHANLVSQLNAGQKIVYDEVIKAIKEKTCNTFFVHGHGGTGKTFLWHTIICKLRSEGKIVLAVASSGIASLLLPKGRTAHSRFKIPLTINNSSICLIKKGTHLAELVSKTELIIWDEAPMSNKYCFEALDKSFRDIII</sequence>
<comment type="catalytic activity">
    <reaction evidence="1">
        <text>ATP + H2O = ADP + phosphate + H(+)</text>
        <dbReference type="Rhea" id="RHEA:13065"/>
        <dbReference type="ChEBI" id="CHEBI:15377"/>
        <dbReference type="ChEBI" id="CHEBI:15378"/>
        <dbReference type="ChEBI" id="CHEBI:30616"/>
        <dbReference type="ChEBI" id="CHEBI:43474"/>
        <dbReference type="ChEBI" id="CHEBI:456216"/>
        <dbReference type="EC" id="5.6.2.3"/>
    </reaction>
</comment>
<feature type="domain" description="Helitron helicase-like" evidence="3">
    <location>
        <begin position="212"/>
        <end position="394"/>
    </location>
</feature>
<keyword evidence="1" id="KW-0233">DNA recombination</keyword>
<dbReference type="AlphaFoldDB" id="A0A2P6Q3K9"/>
<keyword evidence="1 4" id="KW-0347">Helicase</keyword>
<name>A0A2P6Q3K9_ROSCH</name>
<dbReference type="Proteomes" id="UP000238479">
    <property type="component" value="Chromosome 5"/>
</dbReference>
<keyword evidence="1" id="KW-0227">DNA damage</keyword>
<proteinExistence type="inferred from homology"/>
<keyword evidence="1" id="KW-0234">DNA repair</keyword>
<dbReference type="PANTHER" id="PTHR10492">
    <property type="match status" value="1"/>
</dbReference>
<accession>A0A2P6Q3K9</accession>
<evidence type="ECO:0000259" key="3">
    <source>
        <dbReference type="Pfam" id="PF14214"/>
    </source>
</evidence>
<gene>
    <name evidence="4" type="ORF">RchiOBHm_Chr5g0006651</name>
</gene>
<dbReference type="OMA" id="QSMDTQR"/>
<dbReference type="Gene3D" id="3.40.50.300">
    <property type="entry name" value="P-loop containing nucleotide triphosphate hydrolases"/>
    <property type="match status" value="1"/>
</dbReference>
<dbReference type="GO" id="GO:0006310">
    <property type="term" value="P:DNA recombination"/>
    <property type="evidence" value="ECO:0007669"/>
    <property type="project" value="UniProtKB-KW"/>
</dbReference>
<dbReference type="GO" id="GO:0000723">
    <property type="term" value="P:telomere maintenance"/>
    <property type="evidence" value="ECO:0007669"/>
    <property type="project" value="InterPro"/>
</dbReference>
<dbReference type="SUPFAM" id="SSF52540">
    <property type="entry name" value="P-loop containing nucleoside triphosphate hydrolases"/>
    <property type="match status" value="1"/>
</dbReference>
<dbReference type="PANTHER" id="PTHR10492:SF90">
    <property type="entry name" value="ATP-DEPENDENT DNA HELICASE"/>
    <property type="match status" value="1"/>
</dbReference>
<evidence type="ECO:0000313" key="4">
    <source>
        <dbReference type="EMBL" id="PRQ28775.1"/>
    </source>
</evidence>
<comment type="cofactor">
    <cofactor evidence="1">
        <name>Mg(2+)</name>
        <dbReference type="ChEBI" id="CHEBI:18420"/>
    </cofactor>
</comment>